<dbReference type="RefSeq" id="XP_020429622.1">
    <property type="nucleotide sequence ID" value="XM_020582841.1"/>
</dbReference>
<evidence type="ECO:0000313" key="1">
    <source>
        <dbReference type="EMBL" id="EFA77494.1"/>
    </source>
</evidence>
<gene>
    <name evidence="1" type="ORF">PPL_12096</name>
</gene>
<comment type="caution">
    <text evidence="1">The sequence shown here is derived from an EMBL/GenBank/DDBJ whole genome shotgun (WGS) entry which is preliminary data.</text>
</comment>
<accession>D3BLP3</accession>
<keyword evidence="2" id="KW-1185">Reference proteome</keyword>
<name>D3BLP3_HETP5</name>
<dbReference type="AlphaFoldDB" id="D3BLP3"/>
<dbReference type="Proteomes" id="UP000001396">
    <property type="component" value="Unassembled WGS sequence"/>
</dbReference>
<sequence length="203" mass="23047">MRTSFERDGEVLKAAAANVSFFTRDVLKQISTLVTGNQSLQHLTLSFAGSLHNLRSPYIVDRDQIAMFHKLLANSKNIQKLDMFYLYKPGEFEKLFVGYLLKNKNLQEIRFNNIYNTTNEIRSNFNIEYEGPGNTFMKLTRKNNNNNINNNNDNISCTSILSIEQLSLNSTPLLSSSNSKSTPTTPTSSYFDGINLNKLKNSI</sequence>
<dbReference type="InParanoid" id="D3BLP3"/>
<proteinExistence type="predicted"/>
<dbReference type="GeneID" id="31367563"/>
<organism evidence="1 2">
    <name type="scientific">Heterostelium pallidum (strain ATCC 26659 / Pp 5 / PN500)</name>
    <name type="common">Cellular slime mold</name>
    <name type="synonym">Polysphondylium pallidum</name>
    <dbReference type="NCBI Taxonomy" id="670386"/>
    <lineage>
        <taxon>Eukaryota</taxon>
        <taxon>Amoebozoa</taxon>
        <taxon>Evosea</taxon>
        <taxon>Eumycetozoa</taxon>
        <taxon>Dictyostelia</taxon>
        <taxon>Acytosteliales</taxon>
        <taxon>Acytosteliaceae</taxon>
        <taxon>Heterostelium</taxon>
    </lineage>
</organism>
<dbReference type="EMBL" id="ADBJ01000042">
    <property type="protein sequence ID" value="EFA77494.1"/>
    <property type="molecule type" value="Genomic_DNA"/>
</dbReference>
<reference evidence="1 2" key="1">
    <citation type="journal article" date="2011" name="Genome Res.">
        <title>Phylogeny-wide analysis of social amoeba genomes highlights ancient origins for complex intercellular communication.</title>
        <authorList>
            <person name="Heidel A.J."/>
            <person name="Lawal H.M."/>
            <person name="Felder M."/>
            <person name="Schilde C."/>
            <person name="Helps N.R."/>
            <person name="Tunggal B."/>
            <person name="Rivero F."/>
            <person name="John U."/>
            <person name="Schleicher M."/>
            <person name="Eichinger L."/>
            <person name="Platzer M."/>
            <person name="Noegel A.A."/>
            <person name="Schaap P."/>
            <person name="Gloeckner G."/>
        </authorList>
    </citation>
    <scope>NUCLEOTIDE SEQUENCE [LARGE SCALE GENOMIC DNA]</scope>
    <source>
        <strain evidence="2">ATCC 26659 / Pp 5 / PN500</strain>
    </source>
</reference>
<protein>
    <submittedName>
        <fullName evidence="1">Uncharacterized protein</fullName>
    </submittedName>
</protein>
<evidence type="ECO:0000313" key="2">
    <source>
        <dbReference type="Proteomes" id="UP000001396"/>
    </source>
</evidence>